<evidence type="ECO:0000256" key="1">
    <source>
        <dbReference type="SAM" id="MobiDB-lite"/>
    </source>
</evidence>
<reference evidence="2 3" key="1">
    <citation type="submission" date="2018-09" db="EMBL/GenBank/DDBJ databases">
        <title>YIM 75000 draft genome.</title>
        <authorList>
            <person name="Tang S."/>
            <person name="Feng Y."/>
        </authorList>
    </citation>
    <scope>NUCLEOTIDE SEQUENCE [LARGE SCALE GENOMIC DNA]</scope>
    <source>
        <strain evidence="2 3">YIM 75000</strain>
    </source>
</reference>
<evidence type="ECO:0000313" key="3">
    <source>
        <dbReference type="Proteomes" id="UP000265614"/>
    </source>
</evidence>
<organism evidence="2 3">
    <name type="scientific">Vallicoccus soli</name>
    <dbReference type="NCBI Taxonomy" id="2339232"/>
    <lineage>
        <taxon>Bacteria</taxon>
        <taxon>Bacillati</taxon>
        <taxon>Actinomycetota</taxon>
        <taxon>Actinomycetes</taxon>
        <taxon>Motilibacterales</taxon>
        <taxon>Vallicoccaceae</taxon>
        <taxon>Vallicoccus</taxon>
    </lineage>
</organism>
<accession>A0A3A3Z549</accession>
<feature type="region of interest" description="Disordered" evidence="1">
    <location>
        <begin position="16"/>
        <end position="40"/>
    </location>
</feature>
<feature type="compositionally biased region" description="Basic and acidic residues" evidence="1">
    <location>
        <begin position="16"/>
        <end position="25"/>
    </location>
</feature>
<dbReference type="AlphaFoldDB" id="A0A3A3Z549"/>
<gene>
    <name evidence="2" type="ORF">D5H78_03860</name>
</gene>
<evidence type="ECO:0000313" key="2">
    <source>
        <dbReference type="EMBL" id="RJK98078.1"/>
    </source>
</evidence>
<feature type="compositionally biased region" description="Low complexity" evidence="1">
    <location>
        <begin position="92"/>
        <end position="101"/>
    </location>
</feature>
<dbReference type="EMBL" id="QZEZ01000001">
    <property type="protein sequence ID" value="RJK98078.1"/>
    <property type="molecule type" value="Genomic_DNA"/>
</dbReference>
<dbReference type="InterPro" id="IPR056238">
    <property type="entry name" value="YunG-like"/>
</dbReference>
<proteinExistence type="predicted"/>
<protein>
    <submittedName>
        <fullName evidence="2">Uncharacterized protein</fullName>
    </submittedName>
</protein>
<keyword evidence="3" id="KW-1185">Reference proteome</keyword>
<comment type="caution">
    <text evidence="2">The sequence shown here is derived from an EMBL/GenBank/DDBJ whole genome shotgun (WGS) entry which is preliminary data.</text>
</comment>
<dbReference type="Pfam" id="PF24585">
    <property type="entry name" value="YunG"/>
    <property type="match status" value="1"/>
</dbReference>
<dbReference type="RefSeq" id="WP_119949004.1">
    <property type="nucleotide sequence ID" value="NZ_QZEZ01000001.1"/>
</dbReference>
<dbReference type="Proteomes" id="UP000265614">
    <property type="component" value="Unassembled WGS sequence"/>
</dbReference>
<feature type="compositionally biased region" description="Basic and acidic residues" evidence="1">
    <location>
        <begin position="75"/>
        <end position="91"/>
    </location>
</feature>
<sequence length="133" mass="13851">MAPALDAVLAALRGAWDDGTRDPHDLPLPPGAPPSRGQCGPSALVLHDLLGGELLLAEVAVDGRRTGVHWWNRLPDGRDVDATGDQFRPDEVVGPPGVVERPPGPPGRCRAQYDLLRARVLAALAALGPGAAP</sequence>
<feature type="region of interest" description="Disordered" evidence="1">
    <location>
        <begin position="74"/>
        <end position="106"/>
    </location>
</feature>
<name>A0A3A3Z549_9ACTN</name>